<accession>A0ABM8EQ30</accession>
<reference evidence="1 2" key="1">
    <citation type="submission" date="2022-12" db="EMBL/GenBank/DDBJ databases">
        <title>Polyphasic characterization of Geotalea uranireducens NIT-SL11 newly isolated from a complex of sewage sludge and microbially reduced graphene oxide.</title>
        <authorList>
            <person name="Xie L."/>
            <person name="Yoshida N."/>
            <person name="Meng L."/>
        </authorList>
    </citation>
    <scope>NUCLEOTIDE SEQUENCE [LARGE SCALE GENOMIC DNA]</scope>
    <source>
        <strain evidence="1 2">NIT-SL11</strain>
    </source>
</reference>
<name>A0ABM8EQ30_9BACT</name>
<evidence type="ECO:0000313" key="2">
    <source>
        <dbReference type="Proteomes" id="UP001317705"/>
    </source>
</evidence>
<evidence type="ECO:0000313" key="1">
    <source>
        <dbReference type="EMBL" id="BDV44565.1"/>
    </source>
</evidence>
<sequence>MKTEALRKKLLSAEGRSEFVIAVVCDIRGFSVFSTHHESPDTAMFIKRFYLQLLEKYFSKAVFVKLTGDGMLMTFRYSEKTLFQVSQYVFSSCFSAISDFPNMFEDDPMINFTTPQNIGFGISRGPACCLYSGKDTLDYSGHVLNLSARLNDIARPRGIVIDGHYLIQSIPDEFKDRFKEEHVYLKSIAEENSRLVFVSDEVQVPAYARFPLSTDKWEEQKYEMTVSQLNKLSGNFVLPLNKEPKTPEKIKVDFVWPNPKVKGFTLSREYQNIEYYCDASGPKIKYAIQQAKNIVTEQNLSAKTKVHFYIQLVAKV</sequence>
<dbReference type="InterPro" id="IPR029787">
    <property type="entry name" value="Nucleotide_cyclase"/>
</dbReference>
<evidence type="ECO:0008006" key="3">
    <source>
        <dbReference type="Google" id="ProtNLM"/>
    </source>
</evidence>
<gene>
    <name evidence="1" type="ORF">GURASL_34880</name>
</gene>
<dbReference type="EMBL" id="AP027151">
    <property type="protein sequence ID" value="BDV44565.1"/>
    <property type="molecule type" value="Genomic_DNA"/>
</dbReference>
<dbReference type="SUPFAM" id="SSF55073">
    <property type="entry name" value="Nucleotide cyclase"/>
    <property type="match status" value="1"/>
</dbReference>
<dbReference type="RefSeq" id="WP_282000662.1">
    <property type="nucleotide sequence ID" value="NZ_AP027151.1"/>
</dbReference>
<dbReference type="Proteomes" id="UP001317705">
    <property type="component" value="Chromosome"/>
</dbReference>
<protein>
    <recommendedName>
        <fullName evidence="3">Guanylate cyclase domain-containing protein</fullName>
    </recommendedName>
</protein>
<organism evidence="1 2">
    <name type="scientific">Geotalea uraniireducens</name>
    <dbReference type="NCBI Taxonomy" id="351604"/>
    <lineage>
        <taxon>Bacteria</taxon>
        <taxon>Pseudomonadati</taxon>
        <taxon>Thermodesulfobacteriota</taxon>
        <taxon>Desulfuromonadia</taxon>
        <taxon>Geobacterales</taxon>
        <taxon>Geobacteraceae</taxon>
        <taxon>Geotalea</taxon>
    </lineage>
</organism>
<proteinExistence type="predicted"/>
<keyword evidence="2" id="KW-1185">Reference proteome</keyword>
<dbReference type="Gene3D" id="3.30.70.1230">
    <property type="entry name" value="Nucleotide cyclase"/>
    <property type="match status" value="1"/>
</dbReference>